<sequence length="305" mass="34070">MLGALLILSFAIFLAFFEPVLAIKKSSNKESTKYDAEIKKLWTIAKDSMNSRKTLRAEKALLTILKLDETNAAAYNRLGILYAKAQNFDEAIECFEIAQSLDNNPMSLHNVGLIYLETGSYEKASMAFQQALKLDSTVAARFLALAKAEEKLGHKKAAIEALESAYNLDKSTTTLRQILSIYEEAGDQENIDITTARIEQQIAEDALKKAELEKTKKKEKKVKEPARVRPRPQPKIIYPRASAPINAIKKAAISSIHKNRSAQESIKNKAVSATNEINNTTLRQKKLSTTTSNNHHSNNRPRVIQ</sequence>
<accession>A0ABY0FJK6</accession>
<dbReference type="PANTHER" id="PTHR12558:SF13">
    <property type="entry name" value="CELL DIVISION CYCLE PROTEIN 27 HOMOLOG"/>
    <property type="match status" value="1"/>
</dbReference>
<dbReference type="Gene3D" id="1.25.40.10">
    <property type="entry name" value="Tetratricopeptide repeat domain"/>
    <property type="match status" value="2"/>
</dbReference>
<evidence type="ECO:0000256" key="3">
    <source>
        <dbReference type="SAM" id="MobiDB-lite"/>
    </source>
</evidence>
<organism evidence="4 5">
    <name type="scientific">Candidatus Nanosyncoccus nanoralicus</name>
    <dbReference type="NCBI Taxonomy" id="2171996"/>
    <lineage>
        <taxon>Bacteria</taxon>
        <taxon>Candidatus Saccharimonadota</taxon>
        <taxon>Candidatus Nanosyncoccalia</taxon>
        <taxon>Candidatus Nanosyncoccales</taxon>
        <taxon>Candidatus Nanosyncoccaceae</taxon>
        <taxon>Candidatus Nanosyncoccus</taxon>
    </lineage>
</organism>
<evidence type="ECO:0000256" key="1">
    <source>
        <dbReference type="PROSITE-ProRule" id="PRU00339"/>
    </source>
</evidence>
<gene>
    <name evidence="4" type="primary">lapB</name>
    <name evidence="4" type="ORF">G3KMM_00468</name>
</gene>
<dbReference type="PROSITE" id="PS50293">
    <property type="entry name" value="TPR_REGION"/>
    <property type="match status" value="1"/>
</dbReference>
<dbReference type="EMBL" id="PRLL01000019">
    <property type="protein sequence ID" value="RYC73284.1"/>
    <property type="molecule type" value="Genomic_DNA"/>
</dbReference>
<feature type="region of interest" description="Disordered" evidence="3">
    <location>
        <begin position="283"/>
        <end position="305"/>
    </location>
</feature>
<keyword evidence="1" id="KW-0802">TPR repeat</keyword>
<keyword evidence="5" id="KW-1185">Reference proteome</keyword>
<dbReference type="Pfam" id="PF13424">
    <property type="entry name" value="TPR_12"/>
    <property type="match status" value="1"/>
</dbReference>
<dbReference type="SMART" id="SM00028">
    <property type="entry name" value="TPR"/>
    <property type="match status" value="3"/>
</dbReference>
<dbReference type="Proteomes" id="UP001191004">
    <property type="component" value="Unassembled WGS sequence"/>
</dbReference>
<proteinExistence type="predicted"/>
<comment type="caution">
    <text evidence="4">The sequence shown here is derived from an EMBL/GenBank/DDBJ whole genome shotgun (WGS) entry which is preliminary data.</text>
</comment>
<dbReference type="Pfam" id="PF13181">
    <property type="entry name" value="TPR_8"/>
    <property type="match status" value="1"/>
</dbReference>
<evidence type="ECO:0000313" key="5">
    <source>
        <dbReference type="Proteomes" id="UP001191004"/>
    </source>
</evidence>
<feature type="coiled-coil region" evidence="2">
    <location>
        <begin position="193"/>
        <end position="220"/>
    </location>
</feature>
<dbReference type="InterPro" id="IPR011990">
    <property type="entry name" value="TPR-like_helical_dom_sf"/>
</dbReference>
<dbReference type="SUPFAM" id="SSF48452">
    <property type="entry name" value="TPR-like"/>
    <property type="match status" value="1"/>
</dbReference>
<protein>
    <submittedName>
        <fullName evidence="4">Lipopolysaccharide assembly protein B</fullName>
    </submittedName>
</protein>
<feature type="repeat" description="TPR" evidence="1">
    <location>
        <begin position="107"/>
        <end position="138"/>
    </location>
</feature>
<keyword evidence="2" id="KW-0175">Coiled coil</keyword>
<evidence type="ECO:0000256" key="2">
    <source>
        <dbReference type="SAM" id="Coils"/>
    </source>
</evidence>
<dbReference type="PROSITE" id="PS50005">
    <property type="entry name" value="TPR"/>
    <property type="match status" value="2"/>
</dbReference>
<name>A0ABY0FJK6_9BACT</name>
<dbReference type="InterPro" id="IPR019734">
    <property type="entry name" value="TPR_rpt"/>
</dbReference>
<dbReference type="RefSeq" id="WP_129605078.1">
    <property type="nucleotide sequence ID" value="NZ_PRLL01000019.1"/>
</dbReference>
<feature type="repeat" description="TPR" evidence="1">
    <location>
        <begin position="72"/>
        <end position="105"/>
    </location>
</feature>
<reference evidence="4 5" key="1">
    <citation type="journal article" date="2018" name="bioRxiv">
        <title>Evidence of independent acquisition and adaption of ultra-small bacteria to human hosts across the highly diverse yet reduced genomes of the phylum Saccharibacteria.</title>
        <authorList>
            <person name="McLean J.S."/>
            <person name="Bor B."/>
            <person name="To T.T."/>
            <person name="Liu Q."/>
            <person name="Kearns K.A."/>
            <person name="Solden L.M."/>
            <person name="Wrighton K.C."/>
            <person name="He X."/>
            <person name="Shi W."/>
        </authorList>
    </citation>
    <scope>NUCLEOTIDE SEQUENCE [LARGE SCALE GENOMIC DNA]</scope>
    <source>
        <strain evidence="4 5">TM7_KMM_G3_1_HOT_351</strain>
    </source>
</reference>
<dbReference type="PANTHER" id="PTHR12558">
    <property type="entry name" value="CELL DIVISION CYCLE 16,23,27"/>
    <property type="match status" value="1"/>
</dbReference>
<evidence type="ECO:0000313" key="4">
    <source>
        <dbReference type="EMBL" id="RYC73284.1"/>
    </source>
</evidence>
<reference evidence="4 5" key="2">
    <citation type="journal article" date="2020" name="Cell Rep.">
        <title>Acquisition and Adaptation of Ultra-small Parasitic Reduced Genome Bacteria to Mammalian Hosts.</title>
        <authorList>
            <person name="McLean J.S."/>
            <person name="Bor B."/>
            <person name="Kerns K.A."/>
            <person name="Liu Q."/>
            <person name="To T.T."/>
            <person name="Solden L."/>
            <person name="Hendrickson E.L."/>
            <person name="Wrighton K."/>
            <person name="Shi W."/>
            <person name="He X."/>
        </authorList>
    </citation>
    <scope>NUCLEOTIDE SEQUENCE [LARGE SCALE GENOMIC DNA]</scope>
    <source>
        <strain evidence="4 5">TM7_KMM_G3_1_HOT_351</strain>
    </source>
</reference>